<organism evidence="1 2">
    <name type="scientific">Choristoneura fumiferana</name>
    <name type="common">Spruce budworm moth</name>
    <name type="synonym">Archips fumiferana</name>
    <dbReference type="NCBI Taxonomy" id="7141"/>
    <lineage>
        <taxon>Eukaryota</taxon>
        <taxon>Metazoa</taxon>
        <taxon>Ecdysozoa</taxon>
        <taxon>Arthropoda</taxon>
        <taxon>Hexapoda</taxon>
        <taxon>Insecta</taxon>
        <taxon>Pterygota</taxon>
        <taxon>Neoptera</taxon>
        <taxon>Endopterygota</taxon>
        <taxon>Lepidoptera</taxon>
        <taxon>Glossata</taxon>
        <taxon>Ditrysia</taxon>
        <taxon>Tortricoidea</taxon>
        <taxon>Tortricidae</taxon>
        <taxon>Tortricinae</taxon>
        <taxon>Choristoneura</taxon>
    </lineage>
</organism>
<accession>A0ACC0KZC2</accession>
<dbReference type="Proteomes" id="UP001064048">
    <property type="component" value="Chromosome 27"/>
</dbReference>
<evidence type="ECO:0000313" key="2">
    <source>
        <dbReference type="Proteomes" id="UP001064048"/>
    </source>
</evidence>
<evidence type="ECO:0000313" key="1">
    <source>
        <dbReference type="EMBL" id="KAI8441699.1"/>
    </source>
</evidence>
<sequence>MAAVKLAACAHLDLWLGGSLGGRTLCKSARIATTILLANPAVKQQCLHCCVSAWRAHSPLRHVAGLLPTRRLLFLLEAHQDVCKYTITNSIEISPAVPSGAWIAVATCD</sequence>
<reference evidence="1 2" key="1">
    <citation type="journal article" date="2022" name="Genome Biol. Evol.">
        <title>The Spruce Budworm Genome: Reconstructing the Evolutionary History of Antifreeze Proteins.</title>
        <authorList>
            <person name="Beliveau C."/>
            <person name="Gagne P."/>
            <person name="Picq S."/>
            <person name="Vernygora O."/>
            <person name="Keeling C.I."/>
            <person name="Pinkney K."/>
            <person name="Doucet D."/>
            <person name="Wen F."/>
            <person name="Johnston J.S."/>
            <person name="Maaroufi H."/>
            <person name="Boyle B."/>
            <person name="Laroche J."/>
            <person name="Dewar K."/>
            <person name="Juretic N."/>
            <person name="Blackburn G."/>
            <person name="Nisole A."/>
            <person name="Brunet B."/>
            <person name="Brandao M."/>
            <person name="Lumley L."/>
            <person name="Duan J."/>
            <person name="Quan G."/>
            <person name="Lucarotti C.J."/>
            <person name="Roe A.D."/>
            <person name="Sperling F.A.H."/>
            <person name="Levesque R.C."/>
            <person name="Cusson M."/>
        </authorList>
    </citation>
    <scope>NUCLEOTIDE SEQUENCE [LARGE SCALE GENOMIC DNA]</scope>
    <source>
        <strain evidence="1">Glfc:IPQL:Cfum</strain>
    </source>
</reference>
<protein>
    <submittedName>
        <fullName evidence="1">Uncharacterized protein</fullName>
    </submittedName>
</protein>
<keyword evidence="2" id="KW-1185">Reference proteome</keyword>
<dbReference type="EMBL" id="CM046127">
    <property type="protein sequence ID" value="KAI8441699.1"/>
    <property type="molecule type" value="Genomic_DNA"/>
</dbReference>
<gene>
    <name evidence="1" type="ORF">MSG28_015231</name>
</gene>
<proteinExistence type="predicted"/>
<comment type="caution">
    <text evidence="1">The sequence shown here is derived from an EMBL/GenBank/DDBJ whole genome shotgun (WGS) entry which is preliminary data.</text>
</comment>
<name>A0ACC0KZC2_CHOFU</name>